<dbReference type="Pfam" id="PF00083">
    <property type="entry name" value="Sugar_tr"/>
    <property type="match status" value="1"/>
</dbReference>
<name>A0A1L9S624_9EURO</name>
<dbReference type="GeneID" id="34613027"/>
<evidence type="ECO:0000256" key="1">
    <source>
        <dbReference type="ARBA" id="ARBA00004141"/>
    </source>
</evidence>
<dbReference type="Gene3D" id="1.20.1250.20">
    <property type="entry name" value="MFS general substrate transporter like domains"/>
    <property type="match status" value="1"/>
</dbReference>
<dbReference type="SUPFAM" id="SSF103473">
    <property type="entry name" value="MFS general substrate transporter"/>
    <property type="match status" value="1"/>
</dbReference>
<feature type="compositionally biased region" description="Basic and acidic residues" evidence="8">
    <location>
        <begin position="497"/>
        <end position="509"/>
    </location>
</feature>
<protein>
    <recommendedName>
        <fullName evidence="10">Major facilitator superfamily (MFS) profile domain-containing protein</fullName>
    </recommendedName>
</protein>
<dbReference type="NCBIfam" id="TIGR00879">
    <property type="entry name" value="SP"/>
    <property type="match status" value="1"/>
</dbReference>
<evidence type="ECO:0000256" key="8">
    <source>
        <dbReference type="SAM" id="MobiDB-lite"/>
    </source>
</evidence>
<feature type="transmembrane region" description="Helical" evidence="9">
    <location>
        <begin position="271"/>
        <end position="291"/>
    </location>
</feature>
<dbReference type="InterPro" id="IPR020846">
    <property type="entry name" value="MFS_dom"/>
</dbReference>
<keyword evidence="5 9" id="KW-1133">Transmembrane helix</keyword>
<comment type="subcellular location">
    <subcellularLocation>
        <location evidence="1">Membrane</location>
        <topology evidence="1">Multi-pass membrane protein</topology>
    </subcellularLocation>
</comment>
<feature type="region of interest" description="Disordered" evidence="8">
    <location>
        <begin position="483"/>
        <end position="509"/>
    </location>
</feature>
<dbReference type="AlphaFoldDB" id="A0A1L9S624"/>
<accession>A0A1L9S624</accession>
<dbReference type="EMBL" id="KV878358">
    <property type="protein sequence ID" value="OJJ42604.1"/>
    <property type="molecule type" value="Genomic_DNA"/>
</dbReference>
<dbReference type="OrthoDB" id="6612291at2759"/>
<feature type="domain" description="Major facilitator superfamily (MFS) profile" evidence="10">
    <location>
        <begin position="19"/>
        <end position="466"/>
    </location>
</feature>
<proteinExistence type="inferred from homology"/>
<dbReference type="PROSITE" id="PS50850">
    <property type="entry name" value="MFS"/>
    <property type="match status" value="1"/>
</dbReference>
<dbReference type="InterPro" id="IPR050360">
    <property type="entry name" value="MFS_Sugar_Transporters"/>
</dbReference>
<evidence type="ECO:0000259" key="10">
    <source>
        <dbReference type="PROSITE" id="PS50850"/>
    </source>
</evidence>
<dbReference type="PANTHER" id="PTHR48022:SF25">
    <property type="entry name" value="QUINATE TRANSPORTER, PUTATIVE (AFU_ORTHOLOGUE AFUA_5G12950)-RELATED"/>
    <property type="match status" value="1"/>
</dbReference>
<dbReference type="InterPro" id="IPR036259">
    <property type="entry name" value="MFS_trans_sf"/>
</dbReference>
<dbReference type="InterPro" id="IPR003663">
    <property type="entry name" value="Sugar/inositol_transpt"/>
</dbReference>
<feature type="transmembrane region" description="Helical" evidence="9">
    <location>
        <begin position="150"/>
        <end position="167"/>
    </location>
</feature>
<dbReference type="InterPro" id="IPR005829">
    <property type="entry name" value="Sugar_transporter_CS"/>
</dbReference>
<gene>
    <name evidence="11" type="ORF">ASPZODRAFT_162190</name>
</gene>
<dbReference type="VEuPathDB" id="FungiDB:ASPZODRAFT_162190"/>
<evidence type="ECO:0000256" key="9">
    <source>
        <dbReference type="SAM" id="Phobius"/>
    </source>
</evidence>
<dbReference type="InterPro" id="IPR005828">
    <property type="entry name" value="MFS_sugar_transport-like"/>
</dbReference>
<dbReference type="GO" id="GO:0016020">
    <property type="term" value="C:membrane"/>
    <property type="evidence" value="ECO:0007669"/>
    <property type="project" value="UniProtKB-SubCell"/>
</dbReference>
<evidence type="ECO:0000256" key="3">
    <source>
        <dbReference type="ARBA" id="ARBA00022448"/>
    </source>
</evidence>
<reference evidence="12" key="1">
    <citation type="journal article" date="2017" name="Genome Biol.">
        <title>Comparative genomics reveals high biological diversity and specific adaptations in the industrially and medically important fungal genus Aspergillus.</title>
        <authorList>
            <person name="de Vries R.P."/>
            <person name="Riley R."/>
            <person name="Wiebenga A."/>
            <person name="Aguilar-Osorio G."/>
            <person name="Amillis S."/>
            <person name="Uchima C.A."/>
            <person name="Anderluh G."/>
            <person name="Asadollahi M."/>
            <person name="Askin M."/>
            <person name="Barry K."/>
            <person name="Battaglia E."/>
            <person name="Bayram O."/>
            <person name="Benocci T."/>
            <person name="Braus-Stromeyer S.A."/>
            <person name="Caldana C."/>
            <person name="Canovas D."/>
            <person name="Cerqueira G.C."/>
            <person name="Chen F."/>
            <person name="Chen W."/>
            <person name="Choi C."/>
            <person name="Clum A."/>
            <person name="Dos Santos R.A."/>
            <person name="Damasio A.R."/>
            <person name="Diallinas G."/>
            <person name="Emri T."/>
            <person name="Fekete E."/>
            <person name="Flipphi M."/>
            <person name="Freyberg S."/>
            <person name="Gallo A."/>
            <person name="Gournas C."/>
            <person name="Habgood R."/>
            <person name="Hainaut M."/>
            <person name="Harispe M.L."/>
            <person name="Henrissat B."/>
            <person name="Hilden K.S."/>
            <person name="Hope R."/>
            <person name="Hossain A."/>
            <person name="Karabika E."/>
            <person name="Karaffa L."/>
            <person name="Karanyi Z."/>
            <person name="Krasevec N."/>
            <person name="Kuo A."/>
            <person name="Kusch H."/>
            <person name="LaButti K."/>
            <person name="Lagendijk E.L."/>
            <person name="Lapidus A."/>
            <person name="Levasseur A."/>
            <person name="Lindquist E."/>
            <person name="Lipzen A."/>
            <person name="Logrieco A.F."/>
            <person name="MacCabe A."/>
            <person name="Maekelae M.R."/>
            <person name="Malavazi I."/>
            <person name="Melin P."/>
            <person name="Meyer V."/>
            <person name="Mielnichuk N."/>
            <person name="Miskei M."/>
            <person name="Molnar A.P."/>
            <person name="Mule G."/>
            <person name="Ngan C.Y."/>
            <person name="Orejas M."/>
            <person name="Orosz E."/>
            <person name="Ouedraogo J.P."/>
            <person name="Overkamp K.M."/>
            <person name="Park H.-S."/>
            <person name="Perrone G."/>
            <person name="Piumi F."/>
            <person name="Punt P.J."/>
            <person name="Ram A.F."/>
            <person name="Ramon A."/>
            <person name="Rauscher S."/>
            <person name="Record E."/>
            <person name="Riano-Pachon D.M."/>
            <person name="Robert V."/>
            <person name="Roehrig J."/>
            <person name="Ruller R."/>
            <person name="Salamov A."/>
            <person name="Salih N.S."/>
            <person name="Samson R.A."/>
            <person name="Sandor E."/>
            <person name="Sanguinetti M."/>
            <person name="Schuetze T."/>
            <person name="Sepcic K."/>
            <person name="Shelest E."/>
            <person name="Sherlock G."/>
            <person name="Sophianopoulou V."/>
            <person name="Squina F.M."/>
            <person name="Sun H."/>
            <person name="Susca A."/>
            <person name="Todd R.B."/>
            <person name="Tsang A."/>
            <person name="Unkles S.E."/>
            <person name="van de Wiele N."/>
            <person name="van Rossen-Uffink D."/>
            <person name="Oliveira J.V."/>
            <person name="Vesth T.C."/>
            <person name="Visser J."/>
            <person name="Yu J.-H."/>
            <person name="Zhou M."/>
            <person name="Andersen M.R."/>
            <person name="Archer D.B."/>
            <person name="Baker S.E."/>
            <person name="Benoit I."/>
            <person name="Brakhage A.A."/>
            <person name="Braus G.H."/>
            <person name="Fischer R."/>
            <person name="Frisvad J.C."/>
            <person name="Goldman G.H."/>
            <person name="Houbraken J."/>
            <person name="Oakley B."/>
            <person name="Pocsi I."/>
            <person name="Scazzocchio C."/>
            <person name="Seiboth B."/>
            <person name="vanKuyk P.A."/>
            <person name="Wortman J."/>
            <person name="Dyer P.S."/>
            <person name="Grigoriev I.V."/>
        </authorList>
    </citation>
    <scope>NUCLEOTIDE SEQUENCE [LARGE SCALE GENOMIC DNA]</scope>
    <source>
        <strain evidence="12">CBS 506.65</strain>
    </source>
</reference>
<evidence type="ECO:0000256" key="7">
    <source>
        <dbReference type="RuleBase" id="RU003346"/>
    </source>
</evidence>
<dbReference type="PANTHER" id="PTHR48022">
    <property type="entry name" value="PLASTIDIC GLUCOSE TRANSPORTER 4"/>
    <property type="match status" value="1"/>
</dbReference>
<evidence type="ECO:0000256" key="6">
    <source>
        <dbReference type="ARBA" id="ARBA00023136"/>
    </source>
</evidence>
<evidence type="ECO:0000256" key="2">
    <source>
        <dbReference type="ARBA" id="ARBA00010992"/>
    </source>
</evidence>
<feature type="transmembrane region" description="Helical" evidence="9">
    <location>
        <begin position="340"/>
        <end position="360"/>
    </location>
</feature>
<organism evidence="11 12">
    <name type="scientific">Penicilliopsis zonata CBS 506.65</name>
    <dbReference type="NCBI Taxonomy" id="1073090"/>
    <lineage>
        <taxon>Eukaryota</taxon>
        <taxon>Fungi</taxon>
        <taxon>Dikarya</taxon>
        <taxon>Ascomycota</taxon>
        <taxon>Pezizomycotina</taxon>
        <taxon>Eurotiomycetes</taxon>
        <taxon>Eurotiomycetidae</taxon>
        <taxon>Eurotiales</taxon>
        <taxon>Aspergillaceae</taxon>
        <taxon>Penicilliopsis</taxon>
    </lineage>
</organism>
<feature type="transmembrane region" description="Helical" evidence="9">
    <location>
        <begin position="90"/>
        <end position="108"/>
    </location>
</feature>
<dbReference type="PROSITE" id="PS00217">
    <property type="entry name" value="SUGAR_TRANSPORT_2"/>
    <property type="match status" value="1"/>
</dbReference>
<feature type="transmembrane region" description="Helical" evidence="9">
    <location>
        <begin position="21"/>
        <end position="43"/>
    </location>
</feature>
<dbReference type="PROSITE" id="PS00216">
    <property type="entry name" value="SUGAR_TRANSPORT_1"/>
    <property type="match status" value="1"/>
</dbReference>
<feature type="transmembrane region" description="Helical" evidence="9">
    <location>
        <begin position="380"/>
        <end position="400"/>
    </location>
</feature>
<dbReference type="GO" id="GO:0005351">
    <property type="term" value="F:carbohydrate:proton symporter activity"/>
    <property type="evidence" value="ECO:0007669"/>
    <property type="project" value="TreeGrafter"/>
</dbReference>
<feature type="transmembrane region" description="Helical" evidence="9">
    <location>
        <begin position="412"/>
        <end position="431"/>
    </location>
</feature>
<feature type="transmembrane region" description="Helical" evidence="9">
    <location>
        <begin position="114"/>
        <end position="138"/>
    </location>
</feature>
<feature type="transmembrane region" description="Helical" evidence="9">
    <location>
        <begin position="443"/>
        <end position="462"/>
    </location>
</feature>
<sequence>MFDIPELYTRLGTYRAYHLAAILFISAFLAGYDSGVAGGILTFKPFENDFHYGSSREKSVDSLTVGLEQLGSFCASIATYPLTNRYGRKYVLIGSSAIFVLGAMLETINTGSRGAWYTARIIAGIGMGGQSVVVPMYSAEMTPKEIRGRCGSFYQWMYTWGVFAAYWVDYGVERNAAIAATSREWQIPVGLQLVSGGILLLGTFTLPESIRWLLTKGRTEEAWKSIAWIRGDEGERTLAEFRETQLGIRAESVERENFQLRELWQQPANRLRLLVGASLFVFQNATGSSALAVFGPEYFELIVGDNEQRDLLLTGLFGAVKVIACSFFIFTMAERFGRRSLLVGGSLFMASCMLITTLILKLGPPTSSTHVSNAGRATVAMIYLNIMAYNCSWGPVPWAYVPEIFPTRIRAIGLATSMLAHWATSFCFSFASPYMIDNIGSNTFFIFMSFDLLAAVFCWFFVRETRGKNLENATGIEWEVAEKEPGLSGGSSPNDPEADRHSITAILRD</sequence>
<comment type="similarity">
    <text evidence="2 7">Belongs to the major facilitator superfamily. Sugar transporter (TC 2.A.1.1) family.</text>
</comment>
<evidence type="ECO:0000256" key="4">
    <source>
        <dbReference type="ARBA" id="ARBA00022692"/>
    </source>
</evidence>
<evidence type="ECO:0000313" key="11">
    <source>
        <dbReference type="EMBL" id="OJJ42604.1"/>
    </source>
</evidence>
<keyword evidence="3 7" id="KW-0813">Transport</keyword>
<keyword evidence="6 9" id="KW-0472">Membrane</keyword>
<dbReference type="Proteomes" id="UP000184188">
    <property type="component" value="Unassembled WGS sequence"/>
</dbReference>
<dbReference type="PRINTS" id="PR00171">
    <property type="entry name" value="SUGRTRNSPORT"/>
</dbReference>
<keyword evidence="12" id="KW-1185">Reference proteome</keyword>
<feature type="transmembrane region" description="Helical" evidence="9">
    <location>
        <begin position="311"/>
        <end position="333"/>
    </location>
</feature>
<keyword evidence="4 9" id="KW-0812">Transmembrane</keyword>
<evidence type="ECO:0000313" key="12">
    <source>
        <dbReference type="Proteomes" id="UP000184188"/>
    </source>
</evidence>
<dbReference type="RefSeq" id="XP_022577114.1">
    <property type="nucleotide sequence ID" value="XM_022726563.1"/>
</dbReference>
<evidence type="ECO:0000256" key="5">
    <source>
        <dbReference type="ARBA" id="ARBA00022989"/>
    </source>
</evidence>